<evidence type="ECO:0000256" key="1">
    <source>
        <dbReference type="ARBA" id="ARBA00023125"/>
    </source>
</evidence>
<dbReference type="Gene3D" id="1.10.150.130">
    <property type="match status" value="1"/>
</dbReference>
<gene>
    <name evidence="3" type="ORF">EZS27_027692</name>
</gene>
<dbReference type="InterPro" id="IPR004107">
    <property type="entry name" value="Integrase_SAM-like_N"/>
</dbReference>
<name>A0A5J4QNW3_9ZZZZ</name>
<keyword evidence="1" id="KW-0238">DNA-binding</keyword>
<proteinExistence type="predicted"/>
<feature type="non-terminal residue" evidence="3">
    <location>
        <position position="74"/>
    </location>
</feature>
<dbReference type="EMBL" id="SNRY01002956">
    <property type="protein sequence ID" value="KAA6322799.1"/>
    <property type="molecule type" value="Genomic_DNA"/>
</dbReference>
<reference evidence="3" key="1">
    <citation type="submission" date="2019-03" db="EMBL/GenBank/DDBJ databases">
        <title>Single cell metagenomics reveals metabolic interactions within the superorganism composed of flagellate Streblomastix strix and complex community of Bacteroidetes bacteria on its surface.</title>
        <authorList>
            <person name="Treitli S.C."/>
            <person name="Kolisko M."/>
            <person name="Husnik F."/>
            <person name="Keeling P."/>
            <person name="Hampl V."/>
        </authorList>
    </citation>
    <scope>NUCLEOTIDE SEQUENCE</scope>
    <source>
        <strain evidence="3">STM</strain>
    </source>
</reference>
<protein>
    <submittedName>
        <fullName evidence="3">Transposase from transposon Tn916</fullName>
    </submittedName>
</protein>
<dbReference type="GO" id="GO:0015074">
    <property type="term" value="P:DNA integration"/>
    <property type="evidence" value="ECO:0007669"/>
    <property type="project" value="InterPro"/>
</dbReference>
<dbReference type="GO" id="GO:0003677">
    <property type="term" value="F:DNA binding"/>
    <property type="evidence" value="ECO:0007669"/>
    <property type="project" value="UniProtKB-KW"/>
</dbReference>
<dbReference type="AlphaFoldDB" id="A0A5J4QNW3"/>
<sequence>MTEQKRIMEIIELWKADKKQYVKKSSYSAYMLLIENHLSPAFGNMYNVEESDVQEFVFRKLEEGLSQKTIKDIL</sequence>
<comment type="caution">
    <text evidence="3">The sequence shown here is derived from an EMBL/GenBank/DDBJ whole genome shotgun (WGS) entry which is preliminary data.</text>
</comment>
<evidence type="ECO:0000313" key="3">
    <source>
        <dbReference type="EMBL" id="KAA6322799.1"/>
    </source>
</evidence>
<evidence type="ECO:0000259" key="2">
    <source>
        <dbReference type="Pfam" id="PF14659"/>
    </source>
</evidence>
<organism evidence="3">
    <name type="scientific">termite gut metagenome</name>
    <dbReference type="NCBI Taxonomy" id="433724"/>
    <lineage>
        <taxon>unclassified sequences</taxon>
        <taxon>metagenomes</taxon>
        <taxon>organismal metagenomes</taxon>
    </lineage>
</organism>
<accession>A0A5J4QNW3</accession>
<feature type="domain" description="Integrase SAM-like N-terminal" evidence="2">
    <location>
        <begin position="9"/>
        <end position="55"/>
    </location>
</feature>
<dbReference type="InterPro" id="IPR010998">
    <property type="entry name" value="Integrase_recombinase_N"/>
</dbReference>
<dbReference type="Pfam" id="PF14659">
    <property type="entry name" value="Phage_int_SAM_3"/>
    <property type="match status" value="1"/>
</dbReference>